<evidence type="ECO:0000313" key="1">
    <source>
        <dbReference type="EMBL" id="RDB61648.1"/>
    </source>
</evidence>
<protein>
    <submittedName>
        <fullName evidence="1">Uncharacterized protein</fullName>
    </submittedName>
</protein>
<comment type="caution">
    <text evidence="1">The sequence shown here is derived from an EMBL/GenBank/DDBJ whole genome shotgun (WGS) entry which is preliminary data.</text>
</comment>
<organism evidence="1 2">
    <name type="scientific">Gordonibacter pamelaeae</name>
    <dbReference type="NCBI Taxonomy" id="471189"/>
    <lineage>
        <taxon>Bacteria</taxon>
        <taxon>Bacillati</taxon>
        <taxon>Actinomycetota</taxon>
        <taxon>Coriobacteriia</taxon>
        <taxon>Eggerthellales</taxon>
        <taxon>Eggerthellaceae</taxon>
        <taxon>Gordonibacter</taxon>
    </lineage>
</organism>
<dbReference type="Proteomes" id="UP000254000">
    <property type="component" value="Unassembled WGS sequence"/>
</dbReference>
<keyword evidence="2" id="KW-1185">Reference proteome</keyword>
<dbReference type="GeneID" id="78360951"/>
<sequence>MGYVARLTRRSEDMLDATLRGDVATMAEVIEAAHDQEVPLLRYANEADLAALVNLVYLAARDRYAVRREEPAGKGVADVTFIPRNLAEARWRPFIVELKTGGTAAEAVAQIRKRDYAALFADGLLGKRGSARSLAVGIAWDPKTKTHDCLVEELQVVPLLPGRIVRVFRPYSGHIPANRVKWPEKNRG</sequence>
<reference evidence="1 2" key="1">
    <citation type="journal article" date="2018" name="Elife">
        <title>Discovery and characterization of a prevalent human gut bacterial enzyme sufficient for the inactivation of a family of plant toxins.</title>
        <authorList>
            <person name="Koppel N."/>
            <person name="Bisanz J.E."/>
            <person name="Pandelia M.E."/>
            <person name="Turnbaugh P.J."/>
            <person name="Balskus E.P."/>
        </authorList>
    </citation>
    <scope>NUCLEOTIDE SEQUENCE [LARGE SCALE GENOMIC DNA]</scope>
    <source>
        <strain evidence="1 2">3C</strain>
    </source>
</reference>
<name>A0A369LU28_9ACTN</name>
<dbReference type="OrthoDB" id="2058879at2"/>
<dbReference type="AlphaFoldDB" id="A0A369LU28"/>
<gene>
    <name evidence="1" type="ORF">C1877_14760</name>
</gene>
<proteinExistence type="predicted"/>
<evidence type="ECO:0000313" key="2">
    <source>
        <dbReference type="Proteomes" id="UP000254000"/>
    </source>
</evidence>
<dbReference type="RefSeq" id="WP_015539752.1">
    <property type="nucleotide sequence ID" value="NZ_CABMMS010000013.1"/>
</dbReference>
<dbReference type="EMBL" id="PPTS01000013">
    <property type="protein sequence ID" value="RDB61648.1"/>
    <property type="molecule type" value="Genomic_DNA"/>
</dbReference>
<accession>A0A369LU28</accession>